<organism evidence="2 3">
    <name type="scientific">Bulleidia extructa W1219</name>
    <dbReference type="NCBI Taxonomy" id="679192"/>
    <lineage>
        <taxon>Bacteria</taxon>
        <taxon>Bacillati</taxon>
        <taxon>Bacillota</taxon>
        <taxon>Erysipelotrichia</taxon>
        <taxon>Erysipelotrichales</taxon>
        <taxon>Erysipelotrichaceae</taxon>
        <taxon>Bulleidia</taxon>
    </lineage>
</organism>
<sequence length="236" mass="28094">MDWKLLIIFIILAIIFYLSYLFFSQRQAALLSILLYQSRDFEGYYKELESPSSKFFFTKKLRTLMRLDAVLLEDDEQKIQEILPLVDGFRLRSVERLIVTVKEFSYCVRHHKQKEAYHYIEIAEDNFKYLTSKQKSQYQPLLDELKMTKSLIFERSGHYAKDLEKVAKSKRDGLTAGVFFLKAALANYYRKEKDVAFQCLTSGYERLKETTYATRIKEMMDQKDWLELEKLVTELS</sequence>
<evidence type="ECO:0000313" key="2">
    <source>
        <dbReference type="EMBL" id="EFC06235.1"/>
    </source>
</evidence>
<evidence type="ECO:0000313" key="3">
    <source>
        <dbReference type="Proteomes" id="UP000005017"/>
    </source>
</evidence>
<dbReference type="Proteomes" id="UP000005017">
    <property type="component" value="Unassembled WGS sequence"/>
</dbReference>
<reference evidence="3" key="1">
    <citation type="submission" date="2009-12" db="EMBL/GenBank/DDBJ databases">
        <title>Sequence of Clostridiales genomosp. BVAB3 str. UPII9-5.</title>
        <authorList>
            <person name="Madupu R."/>
            <person name="Durkin A.S."/>
            <person name="Torralba M."/>
            <person name="Methe B."/>
            <person name="Sutton G.G."/>
            <person name="Strausberg R.L."/>
            <person name="Nelson K.E."/>
        </authorList>
    </citation>
    <scope>NUCLEOTIDE SEQUENCE [LARGE SCALE GENOMIC DNA]</scope>
    <source>
        <strain evidence="3">W1219</strain>
    </source>
</reference>
<feature type="transmembrane region" description="Helical" evidence="1">
    <location>
        <begin position="6"/>
        <end position="23"/>
    </location>
</feature>
<keyword evidence="3" id="KW-1185">Reference proteome</keyword>
<keyword evidence="1" id="KW-0472">Membrane</keyword>
<dbReference type="RefSeq" id="WP_006626580.1">
    <property type="nucleotide sequence ID" value="NZ_ADFR01000002.1"/>
</dbReference>
<gene>
    <name evidence="2" type="ORF">HMPREF9013_0937</name>
</gene>
<comment type="caution">
    <text evidence="2">The sequence shown here is derived from an EMBL/GenBank/DDBJ whole genome shotgun (WGS) entry which is preliminary data.</text>
</comment>
<proteinExistence type="predicted"/>
<dbReference type="EMBL" id="ADFR01000002">
    <property type="protein sequence ID" value="EFC06235.1"/>
    <property type="molecule type" value="Genomic_DNA"/>
</dbReference>
<dbReference type="eggNOG" id="ENOG503316A">
    <property type="taxonomic scope" value="Bacteria"/>
</dbReference>
<accession>D2MMF9</accession>
<keyword evidence="1" id="KW-1133">Transmembrane helix</keyword>
<dbReference type="AlphaFoldDB" id="D2MMF9"/>
<keyword evidence="1" id="KW-0812">Transmembrane</keyword>
<dbReference type="OrthoDB" id="1648803at2"/>
<evidence type="ECO:0000256" key="1">
    <source>
        <dbReference type="SAM" id="Phobius"/>
    </source>
</evidence>
<name>D2MMF9_9FIRM</name>
<protein>
    <submittedName>
        <fullName evidence="2">Uncharacterized protein</fullName>
    </submittedName>
</protein>